<organism evidence="2 3">
    <name type="scientific">Pseudomassariella vexata</name>
    <dbReference type="NCBI Taxonomy" id="1141098"/>
    <lineage>
        <taxon>Eukaryota</taxon>
        <taxon>Fungi</taxon>
        <taxon>Dikarya</taxon>
        <taxon>Ascomycota</taxon>
        <taxon>Pezizomycotina</taxon>
        <taxon>Sordariomycetes</taxon>
        <taxon>Xylariomycetidae</taxon>
        <taxon>Amphisphaeriales</taxon>
        <taxon>Pseudomassariaceae</taxon>
        <taxon>Pseudomassariella</taxon>
    </lineage>
</organism>
<dbReference type="EMBL" id="MCFJ01000015">
    <property type="protein sequence ID" value="ORY58762.1"/>
    <property type="molecule type" value="Genomic_DNA"/>
</dbReference>
<evidence type="ECO:0000313" key="3">
    <source>
        <dbReference type="Proteomes" id="UP000193689"/>
    </source>
</evidence>
<name>A0A1Y2DHN7_9PEZI</name>
<gene>
    <name evidence="2" type="ORF">BCR38DRAFT_413081</name>
</gene>
<keyword evidence="1" id="KW-1133">Transmembrane helix</keyword>
<keyword evidence="1" id="KW-0472">Membrane</keyword>
<evidence type="ECO:0000313" key="2">
    <source>
        <dbReference type="EMBL" id="ORY58762.1"/>
    </source>
</evidence>
<comment type="caution">
    <text evidence="2">The sequence shown here is derived from an EMBL/GenBank/DDBJ whole genome shotgun (WGS) entry which is preliminary data.</text>
</comment>
<dbReference type="AlphaFoldDB" id="A0A1Y2DHN7"/>
<proteinExistence type="predicted"/>
<dbReference type="Proteomes" id="UP000193689">
    <property type="component" value="Unassembled WGS sequence"/>
</dbReference>
<feature type="transmembrane region" description="Helical" evidence="1">
    <location>
        <begin position="93"/>
        <end position="115"/>
    </location>
</feature>
<sequence length="183" mass="20192">MSVALNLVTSGQNDESGRVAPKTWIECGFCTLIFLGRTGVRISVLRIKQLHWNDILMSFAWAVSDETNHAESQGVQGQQAIDGCRWYHYHLGLLFPSAGVFIIIAAILRVIFVFINPNPVTLAIGLAARLSSPFDVESSSAERIYRPDHSSIHVLRVYSVDRNGVNNPSNDAAKQGWLSITIV</sequence>
<protein>
    <submittedName>
        <fullName evidence="2">Uncharacterized protein</fullName>
    </submittedName>
</protein>
<reference evidence="2 3" key="1">
    <citation type="submission" date="2016-07" db="EMBL/GenBank/DDBJ databases">
        <title>Pervasive Adenine N6-methylation of Active Genes in Fungi.</title>
        <authorList>
            <consortium name="DOE Joint Genome Institute"/>
            <person name="Mondo S.J."/>
            <person name="Dannebaum R.O."/>
            <person name="Kuo R.C."/>
            <person name="Labutti K."/>
            <person name="Haridas S."/>
            <person name="Kuo A."/>
            <person name="Salamov A."/>
            <person name="Ahrendt S.R."/>
            <person name="Lipzen A."/>
            <person name="Sullivan W."/>
            <person name="Andreopoulos W.B."/>
            <person name="Clum A."/>
            <person name="Lindquist E."/>
            <person name="Daum C."/>
            <person name="Ramamoorthy G.K."/>
            <person name="Gryganskyi A."/>
            <person name="Culley D."/>
            <person name="Magnuson J.K."/>
            <person name="James T.Y."/>
            <person name="O'Malley M.A."/>
            <person name="Stajich J.E."/>
            <person name="Spatafora J.W."/>
            <person name="Visel A."/>
            <person name="Grigoriev I.V."/>
        </authorList>
    </citation>
    <scope>NUCLEOTIDE SEQUENCE [LARGE SCALE GENOMIC DNA]</scope>
    <source>
        <strain evidence="2 3">CBS 129021</strain>
    </source>
</reference>
<dbReference type="GeneID" id="63775000"/>
<accession>A0A1Y2DHN7</accession>
<keyword evidence="3" id="KW-1185">Reference proteome</keyword>
<keyword evidence="1" id="KW-0812">Transmembrane</keyword>
<dbReference type="InParanoid" id="A0A1Y2DHN7"/>
<evidence type="ECO:0000256" key="1">
    <source>
        <dbReference type="SAM" id="Phobius"/>
    </source>
</evidence>
<dbReference type="RefSeq" id="XP_040711574.1">
    <property type="nucleotide sequence ID" value="XM_040858788.1"/>
</dbReference>